<dbReference type="EMBL" id="JAECZO010000164">
    <property type="protein sequence ID" value="KAK7198639.1"/>
    <property type="molecule type" value="Genomic_DNA"/>
</dbReference>
<proteinExistence type="predicted"/>
<keyword evidence="2" id="KW-0812">Transmembrane</keyword>
<dbReference type="Proteomes" id="UP001430356">
    <property type="component" value="Unassembled WGS sequence"/>
</dbReference>
<evidence type="ECO:0008006" key="5">
    <source>
        <dbReference type="Google" id="ProtNLM"/>
    </source>
</evidence>
<keyword evidence="4" id="KW-1185">Reference proteome</keyword>
<feature type="transmembrane region" description="Helical" evidence="2">
    <location>
        <begin position="105"/>
        <end position="129"/>
    </location>
</feature>
<feature type="compositionally biased region" description="Acidic residues" evidence="1">
    <location>
        <begin position="193"/>
        <end position="204"/>
    </location>
</feature>
<sequence>MQTPTAAIASAGPAPVLNNKPTGRVVSYEEIYKAAKCGVLADFHREKRYLDRRRRIKESGEDVQLLPVSFGSVSGGDGGAASGTLVRASTSRLLKEHGSASWSAFFYQSGVFGLTGISSIGTAIALYLGVYQNRLVLPVVPMGAAVTWRLWGVLESIWSEQRYIDNAATLREERQGNPMNAVVRRRRKLDRTAEEEAPAAELME</sequence>
<accession>A0AAW0EXW5</accession>
<evidence type="ECO:0000313" key="3">
    <source>
        <dbReference type="EMBL" id="KAK7198639.1"/>
    </source>
</evidence>
<dbReference type="AlphaFoldDB" id="A0AAW0EXW5"/>
<name>A0AAW0EXW5_9TRYP</name>
<keyword evidence="2" id="KW-0472">Membrane</keyword>
<organism evidence="3 4">
    <name type="scientific">Novymonas esmeraldas</name>
    <dbReference type="NCBI Taxonomy" id="1808958"/>
    <lineage>
        <taxon>Eukaryota</taxon>
        <taxon>Discoba</taxon>
        <taxon>Euglenozoa</taxon>
        <taxon>Kinetoplastea</taxon>
        <taxon>Metakinetoplastina</taxon>
        <taxon>Trypanosomatida</taxon>
        <taxon>Trypanosomatidae</taxon>
        <taxon>Novymonas</taxon>
    </lineage>
</organism>
<comment type="caution">
    <text evidence="3">The sequence shown here is derived from an EMBL/GenBank/DDBJ whole genome shotgun (WGS) entry which is preliminary data.</text>
</comment>
<gene>
    <name evidence="3" type="ORF">NESM_000827500</name>
</gene>
<evidence type="ECO:0000313" key="4">
    <source>
        <dbReference type="Proteomes" id="UP001430356"/>
    </source>
</evidence>
<keyword evidence="2" id="KW-1133">Transmembrane helix</keyword>
<evidence type="ECO:0000256" key="1">
    <source>
        <dbReference type="SAM" id="MobiDB-lite"/>
    </source>
</evidence>
<evidence type="ECO:0000256" key="2">
    <source>
        <dbReference type="SAM" id="Phobius"/>
    </source>
</evidence>
<feature type="region of interest" description="Disordered" evidence="1">
    <location>
        <begin position="185"/>
        <end position="204"/>
    </location>
</feature>
<protein>
    <recommendedName>
        <fullName evidence="5">Transmembrane protein</fullName>
    </recommendedName>
</protein>
<reference evidence="3 4" key="1">
    <citation type="journal article" date="2021" name="MBio">
        <title>A New Model Trypanosomatid, Novymonas esmeraldas: Genomic Perception of Its 'Candidatus Pandoraea novymonadis' Endosymbiont.</title>
        <authorList>
            <person name="Zakharova A."/>
            <person name="Saura A."/>
            <person name="Butenko A."/>
            <person name="Podesvova L."/>
            <person name="Warmusova S."/>
            <person name="Kostygov A.Y."/>
            <person name="Nenarokova A."/>
            <person name="Lukes J."/>
            <person name="Opperdoes F.R."/>
            <person name="Yurchenko V."/>
        </authorList>
    </citation>
    <scope>NUCLEOTIDE SEQUENCE [LARGE SCALE GENOMIC DNA]</scope>
    <source>
        <strain evidence="3 4">E262AT.01</strain>
    </source>
</reference>